<evidence type="ECO:0000256" key="1">
    <source>
        <dbReference type="ARBA" id="ARBA00022737"/>
    </source>
</evidence>
<dbReference type="InterPro" id="IPR011990">
    <property type="entry name" value="TPR-like_helical_dom_sf"/>
</dbReference>
<organism evidence="3 4">
    <name type="scientific">Lupinus luteus</name>
    <name type="common">European yellow lupine</name>
    <dbReference type="NCBI Taxonomy" id="3873"/>
    <lineage>
        <taxon>Eukaryota</taxon>
        <taxon>Viridiplantae</taxon>
        <taxon>Streptophyta</taxon>
        <taxon>Embryophyta</taxon>
        <taxon>Tracheophyta</taxon>
        <taxon>Spermatophyta</taxon>
        <taxon>Magnoliopsida</taxon>
        <taxon>eudicotyledons</taxon>
        <taxon>Gunneridae</taxon>
        <taxon>Pentapetalae</taxon>
        <taxon>rosids</taxon>
        <taxon>fabids</taxon>
        <taxon>Fabales</taxon>
        <taxon>Fabaceae</taxon>
        <taxon>Papilionoideae</taxon>
        <taxon>50 kb inversion clade</taxon>
        <taxon>genistoids sensu lato</taxon>
        <taxon>core genistoids</taxon>
        <taxon>Genisteae</taxon>
        <taxon>Lupinus</taxon>
    </lineage>
</organism>
<proteinExistence type="predicted"/>
<feature type="repeat" description="PPR" evidence="2">
    <location>
        <begin position="115"/>
        <end position="149"/>
    </location>
</feature>
<gene>
    <name evidence="3" type="ORF">LLUT_LOCUS34872</name>
</gene>
<evidence type="ECO:0008006" key="5">
    <source>
        <dbReference type="Google" id="ProtNLM"/>
    </source>
</evidence>
<dbReference type="Proteomes" id="UP001497480">
    <property type="component" value="Unassembled WGS sequence"/>
</dbReference>
<keyword evidence="4" id="KW-1185">Reference proteome</keyword>
<dbReference type="InterPro" id="IPR002885">
    <property type="entry name" value="PPR_rpt"/>
</dbReference>
<protein>
    <recommendedName>
        <fullName evidence="5">Pentacotripeptide-repeat region of PRORP domain-containing protein</fullName>
    </recommendedName>
</protein>
<sequence length="426" mass="47732">MGSGSKGMAGAGGNQGSRFFKEVDDIVSNVNDLHQLLEVLPPTSSYEMLIKYCCSIRKAEAALNIFDKMCEAGHTSNTAVLQSILQICTETYEYSLFEGAYKMVDDLEKMNFKPTTAMYNAIMAGYFREKNISGGLRVLKLMQSANVKPDSQTFGYLITNCETKEDIIKYYEEMKESEIKPTKHIYMALVNSYAACGELEKAKQIVADPKISVKILNEIKSALVSALATHGQLSEALLVYEEIKNAGRNLDPKAIMNLIVSGAIKLFKQLKSMFESDELVMEALFDAVFSLIAESQSTHLQIGLDLLWAIKDELSLVPSRQCLDFLLTSCANAGDLNNARLIWREYEVAGYPYNVLSYLRMYHALLASGEYRSANFMLKKIPKNDADVCCMIKACQDKYHEVLNSVGTKIKKGKKKKEKEIEKRET</sequence>
<evidence type="ECO:0000313" key="4">
    <source>
        <dbReference type="Proteomes" id="UP001497480"/>
    </source>
</evidence>
<comment type="caution">
    <text evidence="3">The sequence shown here is derived from an EMBL/GenBank/DDBJ whole genome shotgun (WGS) entry which is preliminary data.</text>
</comment>
<accession>A0AAV1YIG9</accession>
<dbReference type="Gene3D" id="1.25.40.10">
    <property type="entry name" value="Tetratricopeptide repeat domain"/>
    <property type="match status" value="4"/>
</dbReference>
<feature type="repeat" description="PPR" evidence="2">
    <location>
        <begin position="42"/>
        <end position="76"/>
    </location>
</feature>
<evidence type="ECO:0000313" key="3">
    <source>
        <dbReference type="EMBL" id="CAL0333812.1"/>
    </source>
</evidence>
<dbReference type="Pfam" id="PF13041">
    <property type="entry name" value="PPR_2"/>
    <property type="match status" value="1"/>
</dbReference>
<name>A0AAV1YIG9_LUPLU</name>
<reference evidence="3 4" key="1">
    <citation type="submission" date="2024-03" db="EMBL/GenBank/DDBJ databases">
        <authorList>
            <person name="Martinez-Hernandez J."/>
        </authorList>
    </citation>
    <scope>NUCLEOTIDE SEQUENCE [LARGE SCALE GENOMIC DNA]</scope>
</reference>
<dbReference type="PANTHER" id="PTHR47262">
    <property type="entry name" value="OS02G0132600 PROTEIN"/>
    <property type="match status" value="1"/>
</dbReference>
<dbReference type="Pfam" id="PF01535">
    <property type="entry name" value="PPR"/>
    <property type="match status" value="3"/>
</dbReference>
<evidence type="ECO:0000256" key="2">
    <source>
        <dbReference type="PROSITE-ProRule" id="PRU00708"/>
    </source>
</evidence>
<dbReference type="AlphaFoldDB" id="A0AAV1YIG9"/>
<dbReference type="PROSITE" id="PS51375">
    <property type="entry name" value="PPR"/>
    <property type="match status" value="2"/>
</dbReference>
<dbReference type="EMBL" id="CAXHTB010000025">
    <property type="protein sequence ID" value="CAL0333812.1"/>
    <property type="molecule type" value="Genomic_DNA"/>
</dbReference>
<keyword evidence="1" id="KW-0677">Repeat</keyword>
<dbReference type="NCBIfam" id="TIGR00756">
    <property type="entry name" value="PPR"/>
    <property type="match status" value="2"/>
</dbReference>
<dbReference type="PANTHER" id="PTHR47262:SF1">
    <property type="entry name" value="OS02G0132600 PROTEIN"/>
    <property type="match status" value="1"/>
</dbReference>